<dbReference type="EMBL" id="JXTB01000085">
    <property type="protein sequence ID" value="PON65766.1"/>
    <property type="molecule type" value="Genomic_DNA"/>
</dbReference>
<accession>A0A2P5CXK6</accession>
<gene>
    <name evidence="1" type="ORF">PanWU01x14_115090</name>
</gene>
<dbReference type="STRING" id="3476.A0A2P5CXK6"/>
<dbReference type="Proteomes" id="UP000237105">
    <property type="component" value="Unassembled WGS sequence"/>
</dbReference>
<keyword evidence="2" id="KW-1185">Reference proteome</keyword>
<dbReference type="OrthoDB" id="10445510at2759"/>
<keyword evidence="1" id="KW-0378">Hydrolase</keyword>
<comment type="caution">
    <text evidence="1">The sequence shown here is derived from an EMBL/GenBank/DDBJ whole genome shotgun (WGS) entry which is preliminary data.</text>
</comment>
<organism evidence="1 2">
    <name type="scientific">Parasponia andersonii</name>
    <name type="common">Sponia andersonii</name>
    <dbReference type="NCBI Taxonomy" id="3476"/>
    <lineage>
        <taxon>Eukaryota</taxon>
        <taxon>Viridiplantae</taxon>
        <taxon>Streptophyta</taxon>
        <taxon>Embryophyta</taxon>
        <taxon>Tracheophyta</taxon>
        <taxon>Spermatophyta</taxon>
        <taxon>Magnoliopsida</taxon>
        <taxon>eudicotyledons</taxon>
        <taxon>Gunneridae</taxon>
        <taxon>Pentapetalae</taxon>
        <taxon>rosids</taxon>
        <taxon>fabids</taxon>
        <taxon>Rosales</taxon>
        <taxon>Cannabaceae</taxon>
        <taxon>Parasponia</taxon>
    </lineage>
</organism>
<evidence type="ECO:0000313" key="1">
    <source>
        <dbReference type="EMBL" id="PON65766.1"/>
    </source>
</evidence>
<protein>
    <submittedName>
        <fullName evidence="1">Glycoside hydrolase</fullName>
    </submittedName>
</protein>
<name>A0A2P5CXK6_PARAD</name>
<dbReference type="AlphaFoldDB" id="A0A2P5CXK6"/>
<proteinExistence type="predicted"/>
<dbReference type="GO" id="GO:0016787">
    <property type="term" value="F:hydrolase activity"/>
    <property type="evidence" value="ECO:0007669"/>
    <property type="project" value="UniProtKB-KW"/>
</dbReference>
<evidence type="ECO:0000313" key="2">
    <source>
        <dbReference type="Proteomes" id="UP000237105"/>
    </source>
</evidence>
<reference evidence="2" key="1">
    <citation type="submission" date="2016-06" db="EMBL/GenBank/DDBJ databases">
        <title>Parallel loss of symbiosis genes in relatives of nitrogen-fixing non-legume Parasponia.</title>
        <authorList>
            <person name="Van Velzen R."/>
            <person name="Holmer R."/>
            <person name="Bu F."/>
            <person name="Rutten L."/>
            <person name="Van Zeijl A."/>
            <person name="Liu W."/>
            <person name="Santuari L."/>
            <person name="Cao Q."/>
            <person name="Sharma T."/>
            <person name="Shen D."/>
            <person name="Roswanjaya Y."/>
            <person name="Wardhani T."/>
            <person name="Kalhor M.S."/>
            <person name="Jansen J."/>
            <person name="Van den Hoogen J."/>
            <person name="Gungor B."/>
            <person name="Hartog M."/>
            <person name="Hontelez J."/>
            <person name="Verver J."/>
            <person name="Yang W.-C."/>
            <person name="Schijlen E."/>
            <person name="Repin R."/>
            <person name="Schilthuizen M."/>
            <person name="Schranz E."/>
            <person name="Heidstra R."/>
            <person name="Miyata K."/>
            <person name="Fedorova E."/>
            <person name="Kohlen W."/>
            <person name="Bisseling T."/>
            <person name="Smit S."/>
            <person name="Geurts R."/>
        </authorList>
    </citation>
    <scope>NUCLEOTIDE SEQUENCE [LARGE SCALE GENOMIC DNA]</scope>
    <source>
        <strain evidence="2">cv. WU1-14</strain>
    </source>
</reference>
<sequence>MTRSSISFNFVTKNCGLPLVDLVSLCGDELASELSWNSGEEHPTNRTLVLERRLKQTCDFLLSFYLVSKLIEAKAKRPSSEKKVLRERNIEWHENDESPPKLEPRKFLALSLRADEGKVGNQIHS</sequence>